<dbReference type="EMBL" id="PKSL01000285">
    <property type="protein sequence ID" value="POV96773.1"/>
    <property type="molecule type" value="Genomic_DNA"/>
</dbReference>
<dbReference type="VEuPathDB" id="FungiDB:PSHT_03282"/>
<accession>A0A2S4UHH4</accession>
<comment type="caution">
    <text evidence="2">The sequence shown here is derived from an EMBL/GenBank/DDBJ whole genome shotgun (WGS) entry which is preliminary data.</text>
</comment>
<dbReference type="AlphaFoldDB" id="A0A2S4UHH4"/>
<dbReference type="VEuPathDB" id="FungiDB:PSHT_13956"/>
<feature type="compositionally biased region" description="Acidic residues" evidence="1">
    <location>
        <begin position="121"/>
        <end position="133"/>
    </location>
</feature>
<dbReference type="Proteomes" id="UP000239156">
    <property type="component" value="Unassembled WGS sequence"/>
</dbReference>
<protein>
    <recommendedName>
        <fullName evidence="4">U1-type domain-containing protein</fullName>
    </recommendedName>
</protein>
<sequence length="621" mass="71237">MTLPGEKILFSINGINITLANELMFANSGFERLPNNGGPQKYRCIICDNARPCLKGSFNKHMTSLKHQDKLKQLAFLHTPSEVADDNSSLGQNGESDLDDEDEDVGMDPADWGYPLHFDPNEEEKEEEEEEEPGMSYWDWHWGNETSASNEEPPTLGPNQSYTQPGPQRSRRVPANAPWYPFPTKEYMIASLILGYLHNVMSRTMYNHLRLILTLCVVNLPHWDTIRRFRAKLREMTKVDVVENQTVLSNRTFSLSVKNIIANELANPLVVNHMEFVPHDPQGHDIHALYQSQKWREDLPRNLRVPMVTHGGKHFYIYEPVGLASQLGDSRVVVPIFFFKQGGNLYSKCIKPKYITPRNCLQREFDICIPDSIHFNHPDLVVIPVQEFQMIYSELVTFHGESFFEKSRGKIFAFGEGSFPEEISYPNPWRIRAQNKVIRHVPITLYADDTSGNQSKRWNKHVSYCFTLSGLSPKLTNMEYNCHFIATSNQAGPLEIAEPIIAELNELATHGSVAYDAQLGQEVLFMVIPMLPCRLSNGSRDHQHSQSRHIKQSMQSVPLAMPTRRGERVLEISSRFFWPPNMPQDVIGHLQLQIQNLWICSKQKHRRNLNENINCMASRTV</sequence>
<evidence type="ECO:0008006" key="4">
    <source>
        <dbReference type="Google" id="ProtNLM"/>
    </source>
</evidence>
<evidence type="ECO:0000313" key="3">
    <source>
        <dbReference type="Proteomes" id="UP000239156"/>
    </source>
</evidence>
<feature type="compositionally biased region" description="Acidic residues" evidence="1">
    <location>
        <begin position="96"/>
        <end position="106"/>
    </location>
</feature>
<name>A0A2S4UHH4_9BASI</name>
<evidence type="ECO:0000313" key="2">
    <source>
        <dbReference type="EMBL" id="POV96773.1"/>
    </source>
</evidence>
<evidence type="ECO:0000256" key="1">
    <source>
        <dbReference type="SAM" id="MobiDB-lite"/>
    </source>
</evidence>
<feature type="region of interest" description="Disordered" evidence="1">
    <location>
        <begin position="82"/>
        <end position="174"/>
    </location>
</feature>
<dbReference type="VEuPathDB" id="FungiDB:PSTT_15457"/>
<keyword evidence="3" id="KW-1185">Reference proteome</keyword>
<reference evidence="2" key="1">
    <citation type="submission" date="2017-12" db="EMBL/GenBank/DDBJ databases">
        <title>Gene loss provides genomic basis for host adaptation in cereal stripe rust fungi.</title>
        <authorList>
            <person name="Xia C."/>
        </authorList>
    </citation>
    <scope>NUCLEOTIDE SEQUENCE [LARGE SCALE GENOMIC DNA]</scope>
    <source>
        <strain evidence="2">93-210</strain>
    </source>
</reference>
<feature type="compositionally biased region" description="Polar residues" evidence="1">
    <location>
        <begin position="144"/>
        <end position="167"/>
    </location>
</feature>
<proteinExistence type="predicted"/>
<dbReference type="PANTHER" id="PTHR31912">
    <property type="entry name" value="IP13529P"/>
    <property type="match status" value="1"/>
</dbReference>
<dbReference type="PANTHER" id="PTHR31912:SF34">
    <property type="entry name" value="NOTOCHORD-RELATED PROTEIN"/>
    <property type="match status" value="1"/>
</dbReference>
<gene>
    <name evidence="2" type="ORF">PSTT_15457</name>
</gene>
<organism evidence="2 3">
    <name type="scientific">Puccinia striiformis</name>
    <dbReference type="NCBI Taxonomy" id="27350"/>
    <lineage>
        <taxon>Eukaryota</taxon>
        <taxon>Fungi</taxon>
        <taxon>Dikarya</taxon>
        <taxon>Basidiomycota</taxon>
        <taxon>Pucciniomycotina</taxon>
        <taxon>Pucciniomycetes</taxon>
        <taxon>Pucciniales</taxon>
        <taxon>Pucciniaceae</taxon>
        <taxon>Puccinia</taxon>
    </lineage>
</organism>